<accession>A0A266Q9A7</accession>
<name>A0A266Q9A7_9GAMM</name>
<organism evidence="2 3">
    <name type="scientific">Cellvibrio mixtus</name>
    <dbReference type="NCBI Taxonomy" id="39650"/>
    <lineage>
        <taxon>Bacteria</taxon>
        <taxon>Pseudomonadati</taxon>
        <taxon>Pseudomonadota</taxon>
        <taxon>Gammaproteobacteria</taxon>
        <taxon>Cellvibrionales</taxon>
        <taxon>Cellvibrionaceae</taxon>
        <taxon>Cellvibrio</taxon>
    </lineage>
</organism>
<dbReference type="RefSeq" id="WP_094984134.1">
    <property type="nucleotide sequence ID" value="NZ_NHNI01000001.1"/>
</dbReference>
<keyword evidence="3" id="KW-1185">Reference proteome</keyword>
<comment type="caution">
    <text evidence="2">The sequence shown here is derived from an EMBL/GenBank/DDBJ whole genome shotgun (WGS) entry which is preliminary data.</text>
</comment>
<protein>
    <submittedName>
        <fullName evidence="2">Uncharacterized protein</fullName>
    </submittedName>
</protein>
<gene>
    <name evidence="2" type="ORF">CBP51_05480</name>
</gene>
<dbReference type="Proteomes" id="UP000216101">
    <property type="component" value="Unassembled WGS sequence"/>
</dbReference>
<evidence type="ECO:0000313" key="2">
    <source>
        <dbReference type="EMBL" id="OZY86477.1"/>
    </source>
</evidence>
<evidence type="ECO:0000313" key="3">
    <source>
        <dbReference type="Proteomes" id="UP000216101"/>
    </source>
</evidence>
<dbReference type="Gene3D" id="3.40.50.1460">
    <property type="match status" value="1"/>
</dbReference>
<evidence type="ECO:0000256" key="1">
    <source>
        <dbReference type="SAM" id="MobiDB-lite"/>
    </source>
</evidence>
<reference evidence="3" key="1">
    <citation type="submission" date="2017-05" db="EMBL/GenBank/DDBJ databases">
        <authorList>
            <person name="Barney B.M."/>
        </authorList>
    </citation>
    <scope>NUCLEOTIDE SEQUENCE [LARGE SCALE GENOMIC DNA]</scope>
    <source>
        <strain evidence="3">PSBB022</strain>
    </source>
</reference>
<sequence length="635" mass="69552">MPEGSDRLFIAIGVSKPKGGLDELPGAITASERMAAWAEAQGYTTLLLHDAIFPEITIDLLRDKIASAIDTITNQTELKRLVIFFSGHGAALAIGDQYWILTNWNKRSTEAIKVSSLQRMLEYYGPLQVSIIGDACQEFSSKFIDLIGSSILDKPDEDQRTYELDQFFAVDVGKQAFMIKATNNNKSFCLFTEVILDALEGGINESYIEVIGGNKVVTSQALARHLDASVALEASKYGVQMKPRPRPGFYTDRTYFTLPNSSAGQEKSSRTARKRALKNSGANNLDINSAQVPHLGNTKVNLIKTPLFTVPPSVEMLAVDIEDPKTAKLLERDAFVNEVSSAVVRNHFETDCGICVSGTEVTRVDVSYGVVSRVAEDSNWFRVDLLSNSSLAWSSALVTLMDGRIVPVTLVKGFVAALHIFADGSLSLFHRALGGDSYEDSTAIELLAGVHTGLLGQEEIIRAATMLRHEKHKIITLGCIAAQFYDAIRDVESLRSMAAFYAEHQQPVPLDIILYGSGTITESDGRLYADIPAVPERKPRTPDEEASSFTHHATPAFTKHPIAGHVPWMRQAWGAIATAHYDVSGVLWREQALTVMEYLAPGIFTCIRSEGREALCDLTNISAQQSDQSSLLTTT</sequence>
<dbReference type="AlphaFoldDB" id="A0A266Q9A7"/>
<feature type="region of interest" description="Disordered" evidence="1">
    <location>
        <begin position="260"/>
        <end position="280"/>
    </location>
</feature>
<proteinExistence type="predicted"/>
<dbReference type="EMBL" id="NHNI01000001">
    <property type="protein sequence ID" value="OZY86477.1"/>
    <property type="molecule type" value="Genomic_DNA"/>
</dbReference>